<keyword evidence="2" id="KW-0808">Transferase</keyword>
<dbReference type="STRING" id="37928.SAMN04489742_2917"/>
<dbReference type="SUPFAM" id="SSF53335">
    <property type="entry name" value="S-adenosyl-L-methionine-dependent methyltransferases"/>
    <property type="match status" value="1"/>
</dbReference>
<dbReference type="GO" id="GO:0032259">
    <property type="term" value="P:methylation"/>
    <property type="evidence" value="ECO:0007669"/>
    <property type="project" value="UniProtKB-KW"/>
</dbReference>
<dbReference type="RefSeq" id="WP_074701063.1">
    <property type="nucleotide sequence ID" value="NZ_CP018863.1"/>
</dbReference>
<dbReference type="Gene3D" id="3.40.50.150">
    <property type="entry name" value="Vaccinia Virus protein VP39"/>
    <property type="match status" value="1"/>
</dbReference>
<keyword evidence="3" id="KW-1185">Reference proteome</keyword>
<accession>A0A1H1EGL7</accession>
<dbReference type="CDD" id="cd02440">
    <property type="entry name" value="AdoMet_MTases"/>
    <property type="match status" value="1"/>
</dbReference>
<keyword evidence="2" id="KW-0830">Ubiquinone</keyword>
<reference evidence="2 3" key="1">
    <citation type="submission" date="2016-10" db="EMBL/GenBank/DDBJ databases">
        <authorList>
            <person name="de Groot N.N."/>
        </authorList>
    </citation>
    <scope>NUCLEOTIDE SEQUENCE [LARGE SCALE GENOMIC DNA]</scope>
    <source>
        <strain evidence="2 3">DSM 20117</strain>
    </source>
</reference>
<evidence type="ECO:0000259" key="1">
    <source>
        <dbReference type="Pfam" id="PF13847"/>
    </source>
</evidence>
<dbReference type="AlphaFoldDB" id="A0A1H1EGL7"/>
<feature type="domain" description="Methyltransferase" evidence="1">
    <location>
        <begin position="35"/>
        <end position="171"/>
    </location>
</feature>
<gene>
    <name evidence="2" type="ORF">SAMN04489742_2917</name>
</gene>
<dbReference type="EMBL" id="FNKH01000002">
    <property type="protein sequence ID" value="SDQ87648.1"/>
    <property type="molecule type" value="Genomic_DNA"/>
</dbReference>
<dbReference type="InterPro" id="IPR029063">
    <property type="entry name" value="SAM-dependent_MTases_sf"/>
</dbReference>
<dbReference type="OrthoDB" id="9795634at2"/>
<evidence type="ECO:0000313" key="3">
    <source>
        <dbReference type="Proteomes" id="UP000181917"/>
    </source>
</evidence>
<dbReference type="PANTHER" id="PTHR43591">
    <property type="entry name" value="METHYLTRANSFERASE"/>
    <property type="match status" value="1"/>
</dbReference>
<proteinExistence type="predicted"/>
<sequence length="268" mass="29648">MKDEVYSHGHHQSVVNAHAVRTAEDCAAYLLPHLKPGLKLLDVGCGPGSITADLAELVAPGEVIGLDRSDDVLTQAAELAALRGLENATFLSGNIYDLDYDDDTFDVVHAHQVLQHLTDPVAALYEMRRVTKPGGLVAVRDADFHGMSWFPQLPELDDWMDTYQQIARGNHAEPNAGRHLISWAMAAGFRDITPSSSNWLYATDEQRAWQGNVWSERVLHSAYAEQALERGITDQAGLDRIAQGWREWAMAADGWFLIPNGEILARKP</sequence>
<keyword evidence="2" id="KW-0489">Methyltransferase</keyword>
<protein>
    <submittedName>
        <fullName evidence="2">Ubiquinone/menaquinone biosynthesis C-methylase UbiE</fullName>
    </submittedName>
</protein>
<dbReference type="PANTHER" id="PTHR43591:SF24">
    <property type="entry name" value="2-METHOXY-6-POLYPRENYL-1,4-BENZOQUINOL METHYLASE, MITOCHONDRIAL"/>
    <property type="match status" value="1"/>
</dbReference>
<evidence type="ECO:0000313" key="2">
    <source>
        <dbReference type="EMBL" id="SDQ87648.1"/>
    </source>
</evidence>
<organism evidence="2 3">
    <name type="scientific">Crystallibacter crystallopoietes</name>
    <dbReference type="NCBI Taxonomy" id="37928"/>
    <lineage>
        <taxon>Bacteria</taxon>
        <taxon>Bacillati</taxon>
        <taxon>Actinomycetota</taxon>
        <taxon>Actinomycetes</taxon>
        <taxon>Micrococcales</taxon>
        <taxon>Micrococcaceae</taxon>
        <taxon>Crystallibacter</taxon>
    </lineage>
</organism>
<dbReference type="GO" id="GO:0008168">
    <property type="term" value="F:methyltransferase activity"/>
    <property type="evidence" value="ECO:0007669"/>
    <property type="project" value="UniProtKB-KW"/>
</dbReference>
<name>A0A1H1EGL7_9MICC</name>
<dbReference type="InterPro" id="IPR025714">
    <property type="entry name" value="Methyltranfer_dom"/>
</dbReference>
<dbReference type="Proteomes" id="UP000181917">
    <property type="component" value="Unassembled WGS sequence"/>
</dbReference>
<dbReference type="Pfam" id="PF13847">
    <property type="entry name" value="Methyltransf_31"/>
    <property type="match status" value="1"/>
</dbReference>
<dbReference type="KEGG" id="acry:AC20117_02885"/>